<organism evidence="1 2">
    <name type="scientific">Liao ning virus</name>
    <dbReference type="NCBI Taxonomy" id="246280"/>
    <lineage>
        <taxon>Viruses</taxon>
        <taxon>Riboviria</taxon>
        <taxon>Orthornavirae</taxon>
        <taxon>Duplornaviricota</taxon>
        <taxon>Resentoviricetes</taxon>
        <taxon>Reovirales</taxon>
        <taxon>Sedoreoviridae</taxon>
        <taxon>Seadornavirus</taxon>
        <taxon>Seadornavirus liaoningense</taxon>
    </lineage>
</organism>
<evidence type="ECO:0000313" key="1">
    <source>
        <dbReference type="EMBL" id="AAW29093.1"/>
    </source>
</evidence>
<dbReference type="Proteomes" id="UP000201545">
    <property type="component" value="Genome"/>
</dbReference>
<sequence length="250" mass="27208">MSNVTEIRALKRFARQINRPADKQTVNDLPGNSTVSKDEVLTLAYSDGSVKRLLGRGADGSILGNVNVFHMNGDFFRSMYLAAFISHPGLHNRPFMCRANLGYVVNHLNSAVIASGAPRSATVNLGAIPNSGASFVVLVDQLLNGVADVGFVNMYFHSNNRPLGDTTASYSVQHIRAQTTLFNPVNVMFDSLSLAVTPESGYTIEVDPVHTGPFTYNDNLKVHCYVAVKDRYDVGVLSTVWSAMSSNYLT</sequence>
<accession>Q2TPU1</accession>
<dbReference type="EMBL" id="AY701348">
    <property type="protein sequence ID" value="AAW29093.1"/>
    <property type="molecule type" value="Genomic_RNA"/>
</dbReference>
<protein>
    <submittedName>
        <fullName evidence="1">VP10</fullName>
    </submittedName>
</protein>
<dbReference type="NCBIfam" id="TIGR04237">
    <property type="entry name" value="seadorna_VP9"/>
    <property type="match status" value="1"/>
</dbReference>
<dbReference type="GeneID" id="5076016"/>
<reference evidence="1 2" key="1">
    <citation type="journal article" date="2006" name="J. Gen. Virol.">
        <title>Liao ning virus, a new Chinese seadornavirus that replicates in transformed and embryonic mammalian cells.</title>
        <authorList>
            <person name="Attoui H."/>
            <person name="Mohd Jaafar F."/>
            <person name="Belhouchet M."/>
            <person name="Tao S."/>
            <person name="Chen B."/>
            <person name="Liang G."/>
            <person name="Tesh R.B."/>
            <person name="de Micco P."/>
            <person name="de Lamballerie X."/>
        </authorList>
    </citation>
    <scope>NUCLEOTIDE SEQUENCE [LARGE SCALE GENOMIC DNA]</scope>
    <source>
        <strain evidence="1">LNV-NE9712</strain>
    </source>
</reference>
<dbReference type="RefSeq" id="YP_460035.1">
    <property type="nucleotide sequence ID" value="NC_007745.1"/>
</dbReference>
<dbReference type="KEGG" id="vg:5076016"/>
<dbReference type="InterPro" id="IPR015072">
    <property type="entry name" value="VP9/VP10/VP11"/>
</dbReference>
<keyword evidence="2" id="KW-1185">Reference proteome</keyword>
<proteinExistence type="predicted"/>
<evidence type="ECO:0000313" key="2">
    <source>
        <dbReference type="Proteomes" id="UP000201545"/>
    </source>
</evidence>
<name>Q2TPU1_9REOV</name>